<gene>
    <name evidence="1" type="primary">smg</name>
    <name evidence="2" type="ORF">NCTC11009_02167</name>
</gene>
<dbReference type="EMBL" id="UATH01000001">
    <property type="protein sequence ID" value="SPY08925.1"/>
    <property type="molecule type" value="Genomic_DNA"/>
</dbReference>
<reference evidence="2 3" key="1">
    <citation type="submission" date="2018-06" db="EMBL/GenBank/DDBJ databases">
        <authorList>
            <consortium name="Pathogen Informatics"/>
            <person name="Doyle S."/>
        </authorList>
    </citation>
    <scope>NUCLEOTIDE SEQUENCE [LARGE SCALE GENOMIC DNA]</scope>
    <source>
        <strain evidence="2 3">NCTC11009</strain>
    </source>
</reference>
<dbReference type="KEGG" id="our:CEQ07_10915"/>
<organism evidence="2 3">
    <name type="scientific">Oligella urethralis</name>
    <dbReference type="NCBI Taxonomy" id="90245"/>
    <lineage>
        <taxon>Bacteria</taxon>
        <taxon>Pseudomonadati</taxon>
        <taxon>Pseudomonadota</taxon>
        <taxon>Betaproteobacteria</taxon>
        <taxon>Burkholderiales</taxon>
        <taxon>Alcaligenaceae</taxon>
        <taxon>Oligella</taxon>
    </lineage>
</organism>
<dbReference type="InterPro" id="IPR007456">
    <property type="entry name" value="Smg"/>
</dbReference>
<dbReference type="Pfam" id="PF04361">
    <property type="entry name" value="DUF494"/>
    <property type="match status" value="1"/>
</dbReference>
<proteinExistence type="inferred from homology"/>
<evidence type="ECO:0000256" key="1">
    <source>
        <dbReference type="HAMAP-Rule" id="MF_00598"/>
    </source>
</evidence>
<evidence type="ECO:0000313" key="3">
    <source>
        <dbReference type="Proteomes" id="UP000250242"/>
    </source>
</evidence>
<dbReference type="HAMAP" id="MF_00598">
    <property type="entry name" value="Smg"/>
    <property type="match status" value="1"/>
</dbReference>
<comment type="similarity">
    <text evidence="1">Belongs to the Smg family.</text>
</comment>
<dbReference type="Proteomes" id="UP000250242">
    <property type="component" value="Unassembled WGS sequence"/>
</dbReference>
<dbReference type="RefSeq" id="WP_105885830.1">
    <property type="nucleotide sequence ID" value="NZ_CP027417.1"/>
</dbReference>
<protein>
    <recommendedName>
        <fullName evidence="1">Protein Smg homolog</fullName>
    </recommendedName>
</protein>
<accession>A0A2X1WQ80</accession>
<evidence type="ECO:0000313" key="2">
    <source>
        <dbReference type="EMBL" id="SPY08925.1"/>
    </source>
</evidence>
<dbReference type="PANTHER" id="PTHR38692:SF1">
    <property type="entry name" value="PROTEIN SMG"/>
    <property type="match status" value="1"/>
</dbReference>
<sequence length="155" mass="17668">MYDVLVYVYENYYTPASCPQPEDLFRDLAAAGFEHEDIHDAMSWLHRLAVITESLKEETQIAFSDKATRVYGSYELYKLGIEGIHFLSSLESSGALTPSMREAILNCALDAPQSTLDLSEFKILALMVMWSQELEVHHALLEAFLVRQHEDKLSH</sequence>
<dbReference type="PANTHER" id="PTHR38692">
    <property type="entry name" value="PROTEIN SMG"/>
    <property type="match status" value="1"/>
</dbReference>
<dbReference type="AlphaFoldDB" id="A0A2X1WQ80"/>
<name>A0A2X1WQ80_9BURK</name>